<reference evidence="1" key="1">
    <citation type="submission" date="2019-01" db="EMBL/GenBank/DDBJ databases">
        <title>Colletotrichum abscissum LGMF1257.</title>
        <authorList>
            <person name="Baroncelli R."/>
        </authorList>
    </citation>
    <scope>NUCLEOTIDE SEQUENCE</scope>
    <source>
        <strain evidence="1">Ca142</strain>
    </source>
</reference>
<name>A0A9P9XJI8_9PEZI</name>
<comment type="caution">
    <text evidence="1">The sequence shown here is derived from an EMBL/GenBank/DDBJ whole genome shotgun (WGS) entry which is preliminary data.</text>
</comment>
<sequence length="108" mass="12012">MRQAEVPHPRAFVGARSSPSSVGLVARNRSLIIIEERTHRVDECDLWAPLKAVQQSSRALSVDHPSSNLIRSRESNGSDDYAIQPQSRTLLHAHNTIRYPDPASTISM</sequence>
<accession>A0A9P9XJI8</accession>
<organism evidence="1 2">
    <name type="scientific">Colletotrichum abscissum</name>
    <dbReference type="NCBI Taxonomy" id="1671311"/>
    <lineage>
        <taxon>Eukaryota</taxon>
        <taxon>Fungi</taxon>
        <taxon>Dikarya</taxon>
        <taxon>Ascomycota</taxon>
        <taxon>Pezizomycotina</taxon>
        <taxon>Sordariomycetes</taxon>
        <taxon>Hypocreomycetidae</taxon>
        <taxon>Glomerellales</taxon>
        <taxon>Glomerellaceae</taxon>
        <taxon>Colletotrichum</taxon>
        <taxon>Colletotrichum acutatum species complex</taxon>
    </lineage>
</organism>
<keyword evidence="2" id="KW-1185">Reference proteome</keyword>
<protein>
    <submittedName>
        <fullName evidence="1">Uncharacterized protein</fullName>
    </submittedName>
</protein>
<evidence type="ECO:0000313" key="1">
    <source>
        <dbReference type="EMBL" id="KAI3554954.1"/>
    </source>
</evidence>
<proteinExistence type="predicted"/>
<dbReference type="AlphaFoldDB" id="A0A9P9XJI8"/>
<dbReference type="Proteomes" id="UP001056436">
    <property type="component" value="Unassembled WGS sequence"/>
</dbReference>
<dbReference type="EMBL" id="SDAQ01000020">
    <property type="protein sequence ID" value="KAI3554954.1"/>
    <property type="molecule type" value="Genomic_DNA"/>
</dbReference>
<gene>
    <name evidence="1" type="ORF">CABS02_04793</name>
</gene>
<evidence type="ECO:0000313" key="2">
    <source>
        <dbReference type="Proteomes" id="UP001056436"/>
    </source>
</evidence>